<dbReference type="PATRIC" id="fig|1609559.3.peg.383"/>
<dbReference type="EMBL" id="CP010835">
    <property type="protein sequence ID" value="AMM53379.1"/>
    <property type="molecule type" value="Genomic_DNA"/>
</dbReference>
<gene>
    <name evidence="2" type="ORF">TQ32_01885</name>
</gene>
<sequence length="160" mass="17068">MAAGGPASELIMFIVAVIIAGSVAGALAYVTNDIANSMKVKGADLADQLRIDFAIINDPNAVVEEGTGPYYYTFYIKNIGQEPISFNAESIQVFIDGNLVPSSNLTFTDTAGNAITSLQPYQVGIIKVTLGTALNTTVSHRIQVVLENGKKRVLIFRVKS</sequence>
<keyword evidence="2" id="KW-0966">Cell projection</keyword>
<evidence type="ECO:0000313" key="2">
    <source>
        <dbReference type="EMBL" id="AMM53379.1"/>
    </source>
</evidence>
<keyword evidence="1" id="KW-0812">Transmembrane</keyword>
<keyword evidence="2" id="KW-0969">Cilium</keyword>
<dbReference type="Proteomes" id="UP000070587">
    <property type="component" value="Chromosome"/>
</dbReference>
<accession>A0A127B9C4</accession>
<dbReference type="STRING" id="1609559.TQ32_01885"/>
<dbReference type="AlphaFoldDB" id="A0A127B9C4"/>
<reference evidence="3" key="1">
    <citation type="submission" date="2015-02" db="EMBL/GenBank/DDBJ databases">
        <title>Pyrococcus kukulkanii sp. nov., a novel hyperthermophilic archaeon isolated from a deep-sea hydrothermal vent at the Guaymas Basin.</title>
        <authorList>
            <person name="Oger P.M."/>
            <person name="Callac N."/>
            <person name="Jebbar M."/>
            <person name="Godfroy A."/>
        </authorList>
    </citation>
    <scope>NUCLEOTIDE SEQUENCE [LARGE SCALE GENOMIC DNA]</scope>
    <source>
        <strain evidence="3">NCB100</strain>
    </source>
</reference>
<dbReference type="RefSeq" id="WP_068320469.1">
    <property type="nucleotide sequence ID" value="NZ_CP010835.1"/>
</dbReference>
<dbReference type="GeneID" id="28490542"/>
<name>A0A127B9C4_9EURY</name>
<feature type="transmembrane region" description="Helical" evidence="1">
    <location>
        <begin position="12"/>
        <end position="31"/>
    </location>
</feature>
<dbReference type="PANTHER" id="PTHR42200:SF1">
    <property type="entry name" value="FLAGELLA-RELATED PROTEIN G-RELATED"/>
    <property type="match status" value="1"/>
</dbReference>
<reference evidence="2 3" key="2">
    <citation type="journal article" date="2016" name="Int. J. Syst. Evol. Microbiol.">
        <title>Pyrococcus kukulkanii sp. nov., a hyperthermophilic, piezophilic archaeon isolated from a deep-sea hydrothermal vent.</title>
        <authorList>
            <person name="Callac N."/>
            <person name="Oger P."/>
            <person name="Lesongeur F."/>
            <person name="Rattray J.E."/>
            <person name="Vannier P."/>
            <person name="Michoud G."/>
            <person name="Beauverger M."/>
            <person name="Gayet N."/>
            <person name="Rouxel O."/>
            <person name="Jebbar M."/>
            <person name="Godfroy A."/>
        </authorList>
    </citation>
    <scope>NUCLEOTIDE SEQUENCE [LARGE SCALE GENOMIC DNA]</scope>
    <source>
        <strain evidence="2 3">NCB100</strain>
    </source>
</reference>
<proteinExistence type="predicted"/>
<dbReference type="PANTHER" id="PTHR42200">
    <property type="entry name" value="ARCHAEAL FLAGELLA-RELATED PROTEIN F-RELATED"/>
    <property type="match status" value="1"/>
</dbReference>
<dbReference type="GO" id="GO:0005198">
    <property type="term" value="F:structural molecule activity"/>
    <property type="evidence" value="ECO:0007669"/>
    <property type="project" value="InterPro"/>
</dbReference>
<evidence type="ECO:0000313" key="3">
    <source>
        <dbReference type="Proteomes" id="UP000070587"/>
    </source>
</evidence>
<dbReference type="InterPro" id="IPR002774">
    <property type="entry name" value="Flagellin_arc-type"/>
</dbReference>
<dbReference type="Pfam" id="PF01917">
    <property type="entry name" value="Flagellin_arch-type"/>
    <property type="match status" value="1"/>
</dbReference>
<organism evidence="2 3">
    <name type="scientific">Pyrococcus kukulkanii</name>
    <dbReference type="NCBI Taxonomy" id="1609559"/>
    <lineage>
        <taxon>Archaea</taxon>
        <taxon>Methanobacteriati</taxon>
        <taxon>Methanobacteriota</taxon>
        <taxon>Thermococci</taxon>
        <taxon>Thermococcales</taxon>
        <taxon>Thermococcaceae</taxon>
        <taxon>Pyrococcus</taxon>
    </lineage>
</organism>
<dbReference type="KEGG" id="pyc:TQ32_01885"/>
<protein>
    <submittedName>
        <fullName evidence="2">Flagellar protein G</fullName>
    </submittedName>
</protein>
<evidence type="ECO:0000256" key="1">
    <source>
        <dbReference type="SAM" id="Phobius"/>
    </source>
</evidence>
<keyword evidence="1" id="KW-1133">Transmembrane helix</keyword>
<keyword evidence="1" id="KW-0472">Membrane</keyword>
<dbReference type="GO" id="GO:0097588">
    <property type="term" value="P:archaeal or bacterial-type flagellum-dependent cell motility"/>
    <property type="evidence" value="ECO:0007669"/>
    <property type="project" value="InterPro"/>
</dbReference>
<keyword evidence="2" id="KW-0282">Flagellum</keyword>
<dbReference type="OrthoDB" id="183655at2157"/>